<name>A0A1V2LFW2_PICKU</name>
<dbReference type="AlphaFoldDB" id="A0A1V2LFW2"/>
<sequence length="102" mass="12158">MTWKKRWEKKLPEGCVSLVANGTTSNFLAYSLLPFKLRNIWYNNDIRSLAQKTISHKIILSLLTLEDYGDEVLLKKEQKHEKFLNWVVRARWKELNEKKVPK</sequence>
<reference evidence="2" key="1">
    <citation type="journal article" date="2017" name="Genome Announc.">
        <title>Genome sequences of Cyberlindnera fabianii 65, Pichia kudriavzevii 129, and Saccharomyces cerevisiae 131 isolated from fermented masau fruits in Zimbabwe.</title>
        <authorList>
            <person name="van Rijswijck I.M.H."/>
            <person name="Derks M.F.L."/>
            <person name="Abee T."/>
            <person name="de Ridder D."/>
            <person name="Smid E.J."/>
        </authorList>
    </citation>
    <scope>NUCLEOTIDE SEQUENCE [LARGE SCALE GENOMIC DNA]</scope>
    <source>
        <strain evidence="2">129</strain>
    </source>
</reference>
<evidence type="ECO:0000313" key="2">
    <source>
        <dbReference type="Proteomes" id="UP000189274"/>
    </source>
</evidence>
<gene>
    <name evidence="1" type="ORF">BOH78_4841</name>
</gene>
<organism evidence="1 2">
    <name type="scientific">Pichia kudriavzevii</name>
    <name type="common">Yeast</name>
    <name type="synonym">Issatchenkia orientalis</name>
    <dbReference type="NCBI Taxonomy" id="4909"/>
    <lineage>
        <taxon>Eukaryota</taxon>
        <taxon>Fungi</taxon>
        <taxon>Dikarya</taxon>
        <taxon>Ascomycota</taxon>
        <taxon>Saccharomycotina</taxon>
        <taxon>Pichiomycetes</taxon>
        <taxon>Pichiales</taxon>
        <taxon>Pichiaceae</taxon>
        <taxon>Pichia</taxon>
    </lineage>
</organism>
<evidence type="ECO:0000313" key="1">
    <source>
        <dbReference type="EMBL" id="ONH70980.1"/>
    </source>
</evidence>
<accession>A0A1V2LFW2</accession>
<proteinExistence type="predicted"/>
<dbReference type="EMBL" id="MQVM01000046">
    <property type="protein sequence ID" value="ONH70980.1"/>
    <property type="molecule type" value="Genomic_DNA"/>
</dbReference>
<protein>
    <submittedName>
        <fullName evidence="1">Uncharacterized protein</fullName>
    </submittedName>
</protein>
<dbReference type="Proteomes" id="UP000189274">
    <property type="component" value="Unassembled WGS sequence"/>
</dbReference>
<comment type="caution">
    <text evidence="1">The sequence shown here is derived from an EMBL/GenBank/DDBJ whole genome shotgun (WGS) entry which is preliminary data.</text>
</comment>